<gene>
    <name evidence="8" type="ORF">C8J28_1205</name>
</gene>
<dbReference type="InterPro" id="IPR012836">
    <property type="entry name" value="FlgF"/>
</dbReference>
<dbReference type="PROSITE" id="PS00588">
    <property type="entry name" value="FLAGELLA_BB_ROD"/>
    <property type="match status" value="1"/>
</dbReference>
<evidence type="ECO:0000259" key="7">
    <source>
        <dbReference type="Pfam" id="PF22692"/>
    </source>
</evidence>
<dbReference type="AlphaFoldDB" id="A0A2T5JU16"/>
<dbReference type="InterPro" id="IPR053967">
    <property type="entry name" value="LlgE_F_G-like_D1"/>
</dbReference>
<comment type="caution">
    <text evidence="8">The sequence shown here is derived from an EMBL/GenBank/DDBJ whole genome shotgun (WGS) entry which is preliminary data.</text>
</comment>
<dbReference type="EMBL" id="QAOT01000020">
    <property type="protein sequence ID" value="PTR13659.1"/>
    <property type="molecule type" value="Genomic_DNA"/>
</dbReference>
<dbReference type="RefSeq" id="WP_108222134.1">
    <property type="nucleotide sequence ID" value="NZ_CP090021.1"/>
</dbReference>
<dbReference type="InterPro" id="IPR010930">
    <property type="entry name" value="Flg_bb/hook_C_dom"/>
</dbReference>
<comment type="subcellular location">
    <subcellularLocation>
        <location evidence="1 4">Bacterial flagellum basal body</location>
    </subcellularLocation>
</comment>
<keyword evidence="9" id="KW-1185">Reference proteome</keyword>
<evidence type="ECO:0000256" key="4">
    <source>
        <dbReference type="RuleBase" id="RU362116"/>
    </source>
</evidence>
<evidence type="ECO:0000256" key="3">
    <source>
        <dbReference type="ARBA" id="ARBA00023143"/>
    </source>
</evidence>
<evidence type="ECO:0000313" key="8">
    <source>
        <dbReference type="EMBL" id="PTR13659.1"/>
    </source>
</evidence>
<dbReference type="Proteomes" id="UP000244060">
    <property type="component" value="Unassembled WGS sequence"/>
</dbReference>
<proteinExistence type="inferred from homology"/>
<dbReference type="Pfam" id="PF06429">
    <property type="entry name" value="Flg_bbr_C"/>
    <property type="match status" value="1"/>
</dbReference>
<comment type="similarity">
    <text evidence="2 4">Belongs to the flagella basal body rod proteins family.</text>
</comment>
<feature type="domain" description="Flagellar basal body rod protein N-terminal" evidence="5">
    <location>
        <begin position="20"/>
        <end position="35"/>
    </location>
</feature>
<comment type="subunit">
    <text evidence="4">The basal body constitutes a major portion of the flagellar organelle and consists of five rings (E,L,P,S, and M) mounted on a central rod. The rod consists of about 26 subunits of FlgG in the distal portion, and FlgB, FlgC and FlgF are thought to build up the proximal portion of the rod with about 6 subunits each.</text>
</comment>
<evidence type="ECO:0000313" key="9">
    <source>
        <dbReference type="Proteomes" id="UP000244060"/>
    </source>
</evidence>
<dbReference type="NCBIfam" id="TIGR02490">
    <property type="entry name" value="flgF"/>
    <property type="match status" value="1"/>
</dbReference>
<dbReference type="NCBIfam" id="NF009332">
    <property type="entry name" value="PRK12690.1"/>
    <property type="match status" value="1"/>
</dbReference>
<evidence type="ECO:0000259" key="5">
    <source>
        <dbReference type="Pfam" id="PF00460"/>
    </source>
</evidence>
<dbReference type="OrthoDB" id="9804559at2"/>
<evidence type="ECO:0000259" key="6">
    <source>
        <dbReference type="Pfam" id="PF06429"/>
    </source>
</evidence>
<dbReference type="GO" id="GO:0071978">
    <property type="term" value="P:bacterial-type flagellum-dependent swarming motility"/>
    <property type="evidence" value="ECO:0007669"/>
    <property type="project" value="TreeGrafter"/>
</dbReference>
<name>A0A2T5JU16_9RHOB</name>
<dbReference type="InterPro" id="IPR019776">
    <property type="entry name" value="Flagellar_basal_body_rod_CS"/>
</dbReference>
<dbReference type="GO" id="GO:0030694">
    <property type="term" value="C:bacterial-type flagellum basal body, rod"/>
    <property type="evidence" value="ECO:0007669"/>
    <property type="project" value="UniProtKB-UniRule"/>
</dbReference>
<protein>
    <recommendedName>
        <fullName evidence="4">Flagellar basal-body rod protein FlgF</fullName>
    </recommendedName>
</protein>
<dbReference type="PANTHER" id="PTHR30435:SF19">
    <property type="entry name" value="FLAGELLAR BASAL-BODY ROD PROTEIN FLGG"/>
    <property type="match status" value="1"/>
</dbReference>
<keyword evidence="3 4" id="KW-0975">Bacterial flagellum</keyword>
<dbReference type="PANTHER" id="PTHR30435">
    <property type="entry name" value="FLAGELLAR PROTEIN"/>
    <property type="match status" value="1"/>
</dbReference>
<keyword evidence="8" id="KW-0282">Flagellum</keyword>
<dbReference type="Pfam" id="PF00460">
    <property type="entry name" value="Flg_bb_rod"/>
    <property type="match status" value="1"/>
</dbReference>
<feature type="domain" description="Flagellar hook protein FlgE/F/G-like D1" evidence="7">
    <location>
        <begin position="81"/>
        <end position="146"/>
    </location>
</feature>
<sequence length="239" mass="25591">MDAAGYTTLTRQSGLMREMQSIANNIANLSTTGFRREGVVFTEHVKRLDGEASLSMASASARHVDLSQGGLTHTGATFDFAIMGDGFFLIETPQGEHLTRAGSFTPDAEGELVDMDGNRLLDEGGAPVFIPPDARDVVLASDGTLSSGGQPIGRIGLWQPTEPLDLRHEGGTRFSAEAGVEPAAGASLIQGSLEESNVTPISEISRMIEVQRAYELGQGFLDREDDRIRNTVRILGDSR</sequence>
<keyword evidence="8" id="KW-0966">Cell projection</keyword>
<accession>A0A2T5JU16</accession>
<dbReference type="SUPFAM" id="SSF117143">
    <property type="entry name" value="Flagellar hook protein flgE"/>
    <property type="match status" value="1"/>
</dbReference>
<evidence type="ECO:0000256" key="2">
    <source>
        <dbReference type="ARBA" id="ARBA00009677"/>
    </source>
</evidence>
<organism evidence="8 9">
    <name type="scientific">Cereibacter azotoformans</name>
    <dbReference type="NCBI Taxonomy" id="43057"/>
    <lineage>
        <taxon>Bacteria</taxon>
        <taxon>Pseudomonadati</taxon>
        <taxon>Pseudomonadota</taxon>
        <taxon>Alphaproteobacteria</taxon>
        <taxon>Rhodobacterales</taxon>
        <taxon>Paracoccaceae</taxon>
        <taxon>Cereibacter</taxon>
    </lineage>
</organism>
<dbReference type="InterPro" id="IPR037925">
    <property type="entry name" value="FlgE/F/G-like"/>
</dbReference>
<dbReference type="NCBIfam" id="TIGR03506">
    <property type="entry name" value="FlgEFG_subfam"/>
    <property type="match status" value="1"/>
</dbReference>
<reference evidence="8 9" key="1">
    <citation type="submission" date="2018-04" db="EMBL/GenBank/DDBJ databases">
        <title>Genomic Encyclopedia of Type Strains, Phase III (KMG-III): the genomes of soil and plant-associated and newly described type strains.</title>
        <authorList>
            <person name="Whitman W."/>
        </authorList>
    </citation>
    <scope>NUCLEOTIDE SEQUENCE [LARGE SCALE GENOMIC DNA]</scope>
    <source>
        <strain evidence="8 9">KA25</strain>
    </source>
</reference>
<feature type="domain" description="Flagellar basal-body/hook protein C-terminal" evidence="6">
    <location>
        <begin position="190"/>
        <end position="231"/>
    </location>
</feature>
<dbReference type="Pfam" id="PF22692">
    <property type="entry name" value="LlgE_F_G_D1"/>
    <property type="match status" value="1"/>
</dbReference>
<dbReference type="InterPro" id="IPR020013">
    <property type="entry name" value="Flagellar_FlgE/F/G"/>
</dbReference>
<dbReference type="InterPro" id="IPR001444">
    <property type="entry name" value="Flag_bb_rod_N"/>
</dbReference>
<keyword evidence="8" id="KW-0969">Cilium</keyword>
<evidence type="ECO:0000256" key="1">
    <source>
        <dbReference type="ARBA" id="ARBA00004117"/>
    </source>
</evidence>